<dbReference type="OrthoDB" id="7907428at2"/>
<dbReference type="Proteomes" id="UP000199256">
    <property type="component" value="Unassembled WGS sequence"/>
</dbReference>
<evidence type="ECO:0000313" key="3">
    <source>
        <dbReference type="Proteomes" id="UP000199256"/>
    </source>
</evidence>
<feature type="transmembrane region" description="Helical" evidence="1">
    <location>
        <begin position="88"/>
        <end position="109"/>
    </location>
</feature>
<proteinExistence type="predicted"/>
<dbReference type="AlphaFoldDB" id="A0A1H7PSC4"/>
<protein>
    <submittedName>
        <fullName evidence="2">Uncharacterized protein</fullName>
    </submittedName>
</protein>
<feature type="transmembrane region" description="Helical" evidence="1">
    <location>
        <begin position="61"/>
        <end position="81"/>
    </location>
</feature>
<keyword evidence="1" id="KW-0812">Transmembrane</keyword>
<dbReference type="RefSeq" id="WP_090254770.1">
    <property type="nucleotide sequence ID" value="NZ_FOAA01000015.1"/>
</dbReference>
<organism evidence="2 3">
    <name type="scientific">Ectothiorhodospira marina</name>
    <dbReference type="NCBI Taxonomy" id="1396821"/>
    <lineage>
        <taxon>Bacteria</taxon>
        <taxon>Pseudomonadati</taxon>
        <taxon>Pseudomonadota</taxon>
        <taxon>Gammaproteobacteria</taxon>
        <taxon>Chromatiales</taxon>
        <taxon>Ectothiorhodospiraceae</taxon>
        <taxon>Ectothiorhodospira</taxon>
    </lineage>
</organism>
<keyword evidence="1" id="KW-1133">Transmembrane helix</keyword>
<evidence type="ECO:0000313" key="2">
    <source>
        <dbReference type="EMBL" id="SEL38663.1"/>
    </source>
</evidence>
<name>A0A1H7PSC4_9GAMM</name>
<sequence length="148" mass="15438">MQRVKTALAWFAGLILATLLGSIIQTQFNLAMIQALGAPMNGSLRLQSTAHDLLNFAPTYGVLVVAAFLIALPVSGLLARLWPEARTLLHTLAGAIGIAVALVIMNHLLPVTMIGASRFHTGILALSLAGALGGLLFAWTSRSSAQAA</sequence>
<keyword evidence="3" id="KW-1185">Reference proteome</keyword>
<accession>A0A1H7PSC4</accession>
<dbReference type="EMBL" id="FOAA01000015">
    <property type="protein sequence ID" value="SEL38663.1"/>
    <property type="molecule type" value="Genomic_DNA"/>
</dbReference>
<dbReference type="STRING" id="1396821.SAMN05444515_1156"/>
<gene>
    <name evidence="2" type="ORF">SAMN05444515_1156</name>
</gene>
<reference evidence="3" key="1">
    <citation type="submission" date="2016-10" db="EMBL/GenBank/DDBJ databases">
        <authorList>
            <person name="Varghese N."/>
            <person name="Submissions S."/>
        </authorList>
    </citation>
    <scope>NUCLEOTIDE SEQUENCE [LARGE SCALE GENOMIC DNA]</scope>
    <source>
        <strain evidence="3">DSM 241</strain>
    </source>
</reference>
<evidence type="ECO:0000256" key="1">
    <source>
        <dbReference type="SAM" id="Phobius"/>
    </source>
</evidence>
<feature type="transmembrane region" description="Helical" evidence="1">
    <location>
        <begin position="121"/>
        <end position="139"/>
    </location>
</feature>
<keyword evidence="1" id="KW-0472">Membrane</keyword>